<sequence length="100" mass="10981">MYCTVDKSHCSATSSTNAKPKDGKDVSPIVFQEIGVPVLPTCAGVTMREKKSGALSRMQKLRKRLSHSFGRLLDSATRQRTLSVFDDSSSKTTGYTYMIS</sequence>
<reference evidence="2" key="1">
    <citation type="submission" date="2020-08" db="EMBL/GenBank/DDBJ databases">
        <title>Genome sequencing and assembly of the red palm weevil Rhynchophorus ferrugineus.</title>
        <authorList>
            <person name="Dias G.B."/>
            <person name="Bergman C.M."/>
            <person name="Manee M."/>
        </authorList>
    </citation>
    <scope>NUCLEOTIDE SEQUENCE</scope>
    <source>
        <strain evidence="2">AA-2017</strain>
        <tissue evidence="2">Whole larva</tissue>
    </source>
</reference>
<proteinExistence type="predicted"/>
<feature type="region of interest" description="Disordered" evidence="1">
    <location>
        <begin position="1"/>
        <end position="24"/>
    </location>
</feature>
<dbReference type="Proteomes" id="UP000625711">
    <property type="component" value="Unassembled WGS sequence"/>
</dbReference>
<organism evidence="2 3">
    <name type="scientific">Rhynchophorus ferrugineus</name>
    <name type="common">Red palm weevil</name>
    <name type="synonym">Curculio ferrugineus</name>
    <dbReference type="NCBI Taxonomy" id="354439"/>
    <lineage>
        <taxon>Eukaryota</taxon>
        <taxon>Metazoa</taxon>
        <taxon>Ecdysozoa</taxon>
        <taxon>Arthropoda</taxon>
        <taxon>Hexapoda</taxon>
        <taxon>Insecta</taxon>
        <taxon>Pterygota</taxon>
        <taxon>Neoptera</taxon>
        <taxon>Endopterygota</taxon>
        <taxon>Coleoptera</taxon>
        <taxon>Polyphaga</taxon>
        <taxon>Cucujiformia</taxon>
        <taxon>Curculionidae</taxon>
        <taxon>Dryophthorinae</taxon>
        <taxon>Rhynchophorus</taxon>
    </lineage>
</organism>
<dbReference type="EMBL" id="JAACXV010013650">
    <property type="protein sequence ID" value="KAF7272929.1"/>
    <property type="molecule type" value="Genomic_DNA"/>
</dbReference>
<protein>
    <submittedName>
        <fullName evidence="2">Uncharacterized protein</fullName>
    </submittedName>
</protein>
<accession>A0A834I4Q7</accession>
<dbReference type="AlphaFoldDB" id="A0A834I4Q7"/>
<name>A0A834I4Q7_RHYFE</name>
<gene>
    <name evidence="2" type="ORF">GWI33_014320</name>
</gene>
<evidence type="ECO:0000313" key="3">
    <source>
        <dbReference type="Proteomes" id="UP000625711"/>
    </source>
</evidence>
<evidence type="ECO:0000313" key="2">
    <source>
        <dbReference type="EMBL" id="KAF7272929.1"/>
    </source>
</evidence>
<keyword evidence="3" id="KW-1185">Reference proteome</keyword>
<evidence type="ECO:0000256" key="1">
    <source>
        <dbReference type="SAM" id="MobiDB-lite"/>
    </source>
</evidence>
<comment type="caution">
    <text evidence="2">The sequence shown here is derived from an EMBL/GenBank/DDBJ whole genome shotgun (WGS) entry which is preliminary data.</text>
</comment>